<accession>A0AA38G368</accession>
<dbReference type="GO" id="GO:0003964">
    <property type="term" value="F:RNA-directed DNA polymerase activity"/>
    <property type="evidence" value="ECO:0007669"/>
    <property type="project" value="UniProtKB-KW"/>
</dbReference>
<dbReference type="GO" id="GO:0004519">
    <property type="term" value="F:endonuclease activity"/>
    <property type="evidence" value="ECO:0007669"/>
    <property type="project" value="UniProtKB-KW"/>
</dbReference>
<evidence type="ECO:0000256" key="1">
    <source>
        <dbReference type="ARBA" id="ARBA00022679"/>
    </source>
</evidence>
<dbReference type="CDD" id="cd09274">
    <property type="entry name" value="RNase_HI_RT_Ty3"/>
    <property type="match status" value="1"/>
</dbReference>
<keyword evidence="4" id="KW-0255">Endonuclease</keyword>
<dbReference type="PANTHER" id="PTHR34072:SF52">
    <property type="entry name" value="RIBONUCLEASE H"/>
    <property type="match status" value="1"/>
</dbReference>
<keyword evidence="1" id="KW-0808">Transferase</keyword>
<evidence type="ECO:0000256" key="3">
    <source>
        <dbReference type="ARBA" id="ARBA00022722"/>
    </source>
</evidence>
<dbReference type="AlphaFoldDB" id="A0AA38G368"/>
<proteinExistence type="predicted"/>
<reference evidence="8 9" key="1">
    <citation type="journal article" date="2021" name="Nat. Plants">
        <title>The Taxus genome provides insights into paclitaxel biosynthesis.</title>
        <authorList>
            <person name="Xiong X."/>
            <person name="Gou J."/>
            <person name="Liao Q."/>
            <person name="Li Y."/>
            <person name="Zhou Q."/>
            <person name="Bi G."/>
            <person name="Li C."/>
            <person name="Du R."/>
            <person name="Wang X."/>
            <person name="Sun T."/>
            <person name="Guo L."/>
            <person name="Liang H."/>
            <person name="Lu P."/>
            <person name="Wu Y."/>
            <person name="Zhang Z."/>
            <person name="Ro D.K."/>
            <person name="Shang Y."/>
            <person name="Huang S."/>
            <person name="Yan J."/>
        </authorList>
    </citation>
    <scope>NUCLEOTIDE SEQUENCE [LARGE SCALE GENOMIC DNA]</scope>
    <source>
        <strain evidence="8">Ta-2019</strain>
    </source>
</reference>
<evidence type="ECO:0000256" key="4">
    <source>
        <dbReference type="ARBA" id="ARBA00022759"/>
    </source>
</evidence>
<keyword evidence="3" id="KW-0540">Nuclease</keyword>
<gene>
    <name evidence="8" type="ORF">KI387_024386</name>
</gene>
<feature type="domain" description="Reverse transcriptase RNase H-like" evidence="7">
    <location>
        <begin position="2"/>
        <end position="77"/>
    </location>
</feature>
<comment type="caution">
    <text evidence="8">The sequence shown here is derived from an EMBL/GenBank/DDBJ whole genome shotgun (WGS) entry which is preliminary data.</text>
</comment>
<organism evidence="8 9">
    <name type="scientific">Taxus chinensis</name>
    <name type="common">Chinese yew</name>
    <name type="synonym">Taxus wallichiana var. chinensis</name>
    <dbReference type="NCBI Taxonomy" id="29808"/>
    <lineage>
        <taxon>Eukaryota</taxon>
        <taxon>Viridiplantae</taxon>
        <taxon>Streptophyta</taxon>
        <taxon>Embryophyta</taxon>
        <taxon>Tracheophyta</taxon>
        <taxon>Spermatophyta</taxon>
        <taxon>Pinopsida</taxon>
        <taxon>Pinidae</taxon>
        <taxon>Conifers II</taxon>
        <taxon>Cupressales</taxon>
        <taxon>Taxaceae</taxon>
        <taxon>Taxus</taxon>
    </lineage>
</organism>
<keyword evidence="6" id="KW-0695">RNA-directed DNA polymerase</keyword>
<evidence type="ECO:0000256" key="5">
    <source>
        <dbReference type="ARBA" id="ARBA00022801"/>
    </source>
</evidence>
<feature type="non-terminal residue" evidence="8">
    <location>
        <position position="140"/>
    </location>
</feature>
<dbReference type="InterPro" id="IPR043502">
    <property type="entry name" value="DNA/RNA_pol_sf"/>
</dbReference>
<evidence type="ECO:0000256" key="6">
    <source>
        <dbReference type="ARBA" id="ARBA00022918"/>
    </source>
</evidence>
<dbReference type="OMA" id="NTWACDI"/>
<evidence type="ECO:0000313" key="8">
    <source>
        <dbReference type="EMBL" id="KAH9315759.1"/>
    </source>
</evidence>
<evidence type="ECO:0000313" key="9">
    <source>
        <dbReference type="Proteomes" id="UP000824469"/>
    </source>
</evidence>
<dbReference type="EMBL" id="JAHRHJ020000005">
    <property type="protein sequence ID" value="KAH9315759.1"/>
    <property type="molecule type" value="Genomic_DNA"/>
</dbReference>
<dbReference type="PANTHER" id="PTHR34072">
    <property type="entry name" value="ENZYMATIC POLYPROTEIN-RELATED"/>
    <property type="match status" value="1"/>
</dbReference>
<dbReference type="InterPro" id="IPR041373">
    <property type="entry name" value="RT_RNaseH"/>
</dbReference>
<evidence type="ECO:0000259" key="7">
    <source>
        <dbReference type="Pfam" id="PF17917"/>
    </source>
</evidence>
<dbReference type="SUPFAM" id="SSF56672">
    <property type="entry name" value="DNA/RNA polymerases"/>
    <property type="match status" value="1"/>
</dbReference>
<keyword evidence="5" id="KW-0378">Hydrolase</keyword>
<name>A0AA38G368_TAXCH</name>
<keyword evidence="2" id="KW-0548">Nucleotidyltransferase</keyword>
<dbReference type="Proteomes" id="UP000824469">
    <property type="component" value="Unassembled WGS sequence"/>
</dbReference>
<dbReference type="GO" id="GO:0016787">
    <property type="term" value="F:hydrolase activity"/>
    <property type="evidence" value="ECO:0007669"/>
    <property type="project" value="UniProtKB-KW"/>
</dbReference>
<evidence type="ECO:0000256" key="2">
    <source>
        <dbReference type="ARBA" id="ARBA00022695"/>
    </source>
</evidence>
<keyword evidence="9" id="KW-1185">Reference proteome</keyword>
<feature type="non-terminal residue" evidence="8">
    <location>
        <position position="1"/>
    </location>
</feature>
<dbReference type="Pfam" id="PF17917">
    <property type="entry name" value="RT_RNaseH"/>
    <property type="match status" value="1"/>
</dbReference>
<protein>
    <recommendedName>
        <fullName evidence="7">Reverse transcriptase RNase H-like domain-containing protein</fullName>
    </recommendedName>
</protein>
<sequence length="140" mass="16507">DRHPIAFESWKLRDNERLYSTYDKEMLAIMHALAKFRQYLVGGKFVVRTDHNSLKYFLEQKELNERQQKWVSRIQAYDFDIEYVKGTKNVVADALSRKPHLAVLCSLSEISADWKSQLAVEYSKNTWACDIMDGKIQDDR</sequence>